<dbReference type="InterPro" id="IPR051327">
    <property type="entry name" value="MATE_MepA_subfamily"/>
</dbReference>
<evidence type="ECO:0000256" key="1">
    <source>
        <dbReference type="ARBA" id="ARBA00004651"/>
    </source>
</evidence>
<evidence type="ECO:0000256" key="10">
    <source>
        <dbReference type="SAM" id="Phobius"/>
    </source>
</evidence>
<feature type="transmembrane region" description="Helical" evidence="10">
    <location>
        <begin position="21"/>
        <end position="43"/>
    </location>
</feature>
<comment type="subcellular location">
    <subcellularLocation>
        <location evidence="1">Cell membrane</location>
        <topology evidence="1">Multi-pass membrane protein</topology>
    </subcellularLocation>
</comment>
<dbReference type="Pfam" id="PF01554">
    <property type="entry name" value="MatE"/>
    <property type="match status" value="2"/>
</dbReference>
<dbReference type="EMBL" id="FOIM01000004">
    <property type="protein sequence ID" value="SET28967.1"/>
    <property type="molecule type" value="Genomic_DNA"/>
</dbReference>
<dbReference type="NCBIfam" id="TIGR00797">
    <property type="entry name" value="matE"/>
    <property type="match status" value="1"/>
</dbReference>
<feature type="transmembrane region" description="Helical" evidence="10">
    <location>
        <begin position="168"/>
        <end position="186"/>
    </location>
</feature>
<comment type="similarity">
    <text evidence="2">Belongs to the multi antimicrobial extrusion (MATE) (TC 2.A.66.1) family. MepA subfamily.</text>
</comment>
<evidence type="ECO:0000256" key="6">
    <source>
        <dbReference type="ARBA" id="ARBA00022692"/>
    </source>
</evidence>
<dbReference type="InterPro" id="IPR048279">
    <property type="entry name" value="MdtK-like"/>
</dbReference>
<dbReference type="STRING" id="460384.SAMN05216313_10470"/>
<evidence type="ECO:0000256" key="4">
    <source>
        <dbReference type="ARBA" id="ARBA00022448"/>
    </source>
</evidence>
<reference evidence="12" key="1">
    <citation type="submission" date="2016-10" db="EMBL/GenBank/DDBJ databases">
        <authorList>
            <person name="Varghese N."/>
            <person name="Submissions S."/>
        </authorList>
    </citation>
    <scope>NUCLEOTIDE SEQUENCE [LARGE SCALE GENOMIC DNA]</scope>
    <source>
        <strain evidence="12">NLAE-zl-G277</strain>
    </source>
</reference>
<protein>
    <recommendedName>
        <fullName evidence="3">Multidrug export protein MepA</fullName>
    </recommendedName>
</protein>
<feature type="transmembrane region" description="Helical" evidence="10">
    <location>
        <begin position="99"/>
        <end position="122"/>
    </location>
</feature>
<feature type="transmembrane region" description="Helical" evidence="10">
    <location>
        <begin position="362"/>
        <end position="382"/>
    </location>
</feature>
<feature type="transmembrane region" description="Helical" evidence="10">
    <location>
        <begin position="192"/>
        <end position="218"/>
    </location>
</feature>
<keyword evidence="5" id="KW-1003">Cell membrane</keyword>
<evidence type="ECO:0000313" key="11">
    <source>
        <dbReference type="EMBL" id="SET28967.1"/>
    </source>
</evidence>
<evidence type="ECO:0000313" key="12">
    <source>
        <dbReference type="Proteomes" id="UP000198508"/>
    </source>
</evidence>
<evidence type="ECO:0000256" key="5">
    <source>
        <dbReference type="ARBA" id="ARBA00022475"/>
    </source>
</evidence>
<dbReference type="RefSeq" id="WP_092361265.1">
    <property type="nucleotide sequence ID" value="NZ_DAINWJ010000247.1"/>
</dbReference>
<evidence type="ECO:0000256" key="7">
    <source>
        <dbReference type="ARBA" id="ARBA00022989"/>
    </source>
</evidence>
<keyword evidence="12" id="KW-1185">Reference proteome</keyword>
<accession>A0A1I0D9S9</accession>
<keyword evidence="9" id="KW-0046">Antibiotic resistance</keyword>
<feature type="transmembrane region" description="Helical" evidence="10">
    <location>
        <begin position="403"/>
        <end position="421"/>
    </location>
</feature>
<evidence type="ECO:0000256" key="2">
    <source>
        <dbReference type="ARBA" id="ARBA00008417"/>
    </source>
</evidence>
<feature type="transmembrane region" description="Helical" evidence="10">
    <location>
        <begin position="142"/>
        <end position="161"/>
    </location>
</feature>
<dbReference type="AlphaFoldDB" id="A0A1I0D9S9"/>
<gene>
    <name evidence="11" type="ORF">SAMN05216313_10470</name>
</gene>
<feature type="transmembrane region" description="Helical" evidence="10">
    <location>
        <begin position="427"/>
        <end position="444"/>
    </location>
</feature>
<sequence>MGATQTQEEKFIHMTQEPVPHLICELAGPTIISMLVTSFYNMADTFFVGQVGTSATGAVGIAFSVMAVIQAFGFFFGHGSGNYVSRKLGAQEFDEAAKMAATGFVSAFIMGLVIMAAGLAFLDPLCHMLGATDTILPYARSYLGFILIGAPYMTASLVLNNQLRFQGSAFYAMIGIASGAVINIVLDPIFIFVFHMGIGGAALATIISQFISFCLLIAGTRRGGNLRLDIRKFSPSLERYKIILNGGAPSLCRQGLGSVATACMNLMARPYGDAAIAAMSIVMRITQFAASVMIGFGQGFQPVCGFNYGAKKYGRVKEGFWFCVRVSTVFLCIMAVCGWFGAELLVTIFRKGDPDVIRYGTRALRLQCISFPLVGWITMCNMMMQTMGKGVRATILSMSRQGLFFIPLVLTLPAYYGLFGVQVSQPISDVVSFLVAIPLEIGVLREMTREMRAMEMEPGITT</sequence>
<dbReference type="GO" id="GO:0015297">
    <property type="term" value="F:antiporter activity"/>
    <property type="evidence" value="ECO:0007669"/>
    <property type="project" value="InterPro"/>
</dbReference>
<evidence type="ECO:0000256" key="9">
    <source>
        <dbReference type="ARBA" id="ARBA00023251"/>
    </source>
</evidence>
<keyword evidence="4" id="KW-0813">Transport</keyword>
<dbReference type="GO" id="GO:0046677">
    <property type="term" value="P:response to antibiotic"/>
    <property type="evidence" value="ECO:0007669"/>
    <property type="project" value="UniProtKB-KW"/>
</dbReference>
<organism evidence="11 12">
    <name type="scientific">Enterocloster lavalensis</name>
    <dbReference type="NCBI Taxonomy" id="460384"/>
    <lineage>
        <taxon>Bacteria</taxon>
        <taxon>Bacillati</taxon>
        <taxon>Bacillota</taxon>
        <taxon>Clostridia</taxon>
        <taxon>Lachnospirales</taxon>
        <taxon>Lachnospiraceae</taxon>
        <taxon>Enterocloster</taxon>
    </lineage>
</organism>
<keyword evidence="7 10" id="KW-1133">Transmembrane helix</keyword>
<evidence type="ECO:0000256" key="3">
    <source>
        <dbReference type="ARBA" id="ARBA00022106"/>
    </source>
</evidence>
<dbReference type="PIRSF" id="PIRSF006603">
    <property type="entry name" value="DinF"/>
    <property type="match status" value="1"/>
</dbReference>
<evidence type="ECO:0000256" key="8">
    <source>
        <dbReference type="ARBA" id="ARBA00023136"/>
    </source>
</evidence>
<dbReference type="InterPro" id="IPR045070">
    <property type="entry name" value="MATE_MepA-like"/>
</dbReference>
<dbReference type="GO" id="GO:0042910">
    <property type="term" value="F:xenobiotic transmembrane transporter activity"/>
    <property type="evidence" value="ECO:0007669"/>
    <property type="project" value="InterPro"/>
</dbReference>
<dbReference type="Proteomes" id="UP000198508">
    <property type="component" value="Unassembled WGS sequence"/>
</dbReference>
<dbReference type="PANTHER" id="PTHR43823:SF3">
    <property type="entry name" value="MULTIDRUG EXPORT PROTEIN MEPA"/>
    <property type="match status" value="1"/>
</dbReference>
<keyword evidence="6 10" id="KW-0812">Transmembrane</keyword>
<keyword evidence="8 10" id="KW-0472">Membrane</keyword>
<proteinExistence type="inferred from homology"/>
<dbReference type="PANTHER" id="PTHR43823">
    <property type="entry name" value="SPORULATION PROTEIN YKVU"/>
    <property type="match status" value="1"/>
</dbReference>
<feature type="transmembrane region" description="Helical" evidence="10">
    <location>
        <begin position="55"/>
        <end position="78"/>
    </location>
</feature>
<name>A0A1I0D9S9_9FIRM</name>
<dbReference type="InterPro" id="IPR002528">
    <property type="entry name" value="MATE_fam"/>
</dbReference>
<feature type="transmembrane region" description="Helical" evidence="10">
    <location>
        <begin position="320"/>
        <end position="342"/>
    </location>
</feature>
<dbReference type="GO" id="GO:0005886">
    <property type="term" value="C:plasma membrane"/>
    <property type="evidence" value="ECO:0007669"/>
    <property type="project" value="UniProtKB-SubCell"/>
</dbReference>
<dbReference type="CDD" id="cd13143">
    <property type="entry name" value="MATE_MepA_like"/>
    <property type="match status" value="1"/>
</dbReference>